<name>A0AAE0C0C2_9CHLO</name>
<comment type="caution">
    <text evidence="1">The sequence shown here is derived from an EMBL/GenBank/DDBJ whole genome shotgun (WGS) entry which is preliminary data.</text>
</comment>
<accession>A0AAE0C0C2</accession>
<reference evidence="1 2" key="1">
    <citation type="journal article" date="2015" name="Genome Biol. Evol.">
        <title>Comparative Genomics of a Bacterivorous Green Alga Reveals Evolutionary Causalities and Consequences of Phago-Mixotrophic Mode of Nutrition.</title>
        <authorList>
            <person name="Burns J.A."/>
            <person name="Paasch A."/>
            <person name="Narechania A."/>
            <person name="Kim E."/>
        </authorList>
    </citation>
    <scope>NUCLEOTIDE SEQUENCE [LARGE SCALE GENOMIC DNA]</scope>
    <source>
        <strain evidence="1 2">PLY_AMNH</strain>
    </source>
</reference>
<evidence type="ECO:0000313" key="1">
    <source>
        <dbReference type="EMBL" id="KAK3245463.1"/>
    </source>
</evidence>
<gene>
    <name evidence="1" type="ORF">CYMTET_44969</name>
</gene>
<keyword evidence="2" id="KW-1185">Reference proteome</keyword>
<evidence type="ECO:0000313" key="2">
    <source>
        <dbReference type="Proteomes" id="UP001190700"/>
    </source>
</evidence>
<dbReference type="AlphaFoldDB" id="A0AAE0C0C2"/>
<proteinExistence type="predicted"/>
<protein>
    <submittedName>
        <fullName evidence="1">Uncharacterized protein</fullName>
    </submittedName>
</protein>
<dbReference type="Proteomes" id="UP001190700">
    <property type="component" value="Unassembled WGS sequence"/>
</dbReference>
<organism evidence="1 2">
    <name type="scientific">Cymbomonas tetramitiformis</name>
    <dbReference type="NCBI Taxonomy" id="36881"/>
    <lineage>
        <taxon>Eukaryota</taxon>
        <taxon>Viridiplantae</taxon>
        <taxon>Chlorophyta</taxon>
        <taxon>Pyramimonadophyceae</taxon>
        <taxon>Pyramimonadales</taxon>
        <taxon>Pyramimonadaceae</taxon>
        <taxon>Cymbomonas</taxon>
    </lineage>
</organism>
<sequence length="173" mass="19752">MNAEELPPTPEKTSKTLREKYEDAKLIEVQRRIQDWVDALGKDVVTSLIFKHFKAKALELHGESFNLKFFFGKIKTNSALASYCSYIVKYLAKLCTIEDDASKYEISINNPEVRARIQKLVDYTRGEVAPGNIANCVTRLLEFDLYLPVLEASASEVAKLEGVGERQRRQRCF</sequence>
<dbReference type="EMBL" id="LGRX02030616">
    <property type="protein sequence ID" value="KAK3245463.1"/>
    <property type="molecule type" value="Genomic_DNA"/>
</dbReference>